<evidence type="ECO:0000256" key="14">
    <source>
        <dbReference type="NCBIfam" id="TIGR01064"/>
    </source>
</evidence>
<evidence type="ECO:0000256" key="2">
    <source>
        <dbReference type="ARBA" id="ARBA00001958"/>
    </source>
</evidence>
<keyword evidence="10" id="KW-0067">ATP-binding</keyword>
<dbReference type="GO" id="GO:0004743">
    <property type="term" value="F:pyruvate kinase activity"/>
    <property type="evidence" value="ECO:0007669"/>
    <property type="project" value="UniProtKB-UniRule"/>
</dbReference>
<comment type="cofactor">
    <cofactor evidence="2">
        <name>K(+)</name>
        <dbReference type="ChEBI" id="CHEBI:29103"/>
    </cofactor>
</comment>
<keyword evidence="11 15" id="KW-0460">Magnesium</keyword>
<dbReference type="InterPro" id="IPR036918">
    <property type="entry name" value="Pyrv_Knase_C_sf"/>
</dbReference>
<keyword evidence="7" id="KW-0479">Metal-binding</keyword>
<dbReference type="FunFam" id="2.40.33.10:FF:000001">
    <property type="entry name" value="Pyruvate kinase"/>
    <property type="match status" value="1"/>
</dbReference>
<dbReference type="InterPro" id="IPR015813">
    <property type="entry name" value="Pyrv/PenolPyrv_kinase-like_dom"/>
</dbReference>
<dbReference type="EC" id="2.7.1.40" evidence="5 14"/>
<dbReference type="InterPro" id="IPR015806">
    <property type="entry name" value="Pyrv_Knase_insert_dom_sf"/>
</dbReference>
<dbReference type="InterPro" id="IPR011037">
    <property type="entry name" value="Pyrv_Knase-like_insert_dom_sf"/>
</dbReference>
<keyword evidence="9 15" id="KW-0418">Kinase</keyword>
<dbReference type="Gene3D" id="3.40.1380.20">
    <property type="entry name" value="Pyruvate kinase, C-terminal domain"/>
    <property type="match status" value="1"/>
</dbReference>
<dbReference type="Gene3D" id="3.20.20.60">
    <property type="entry name" value="Phosphoenolpyruvate-binding domains"/>
    <property type="match status" value="1"/>
</dbReference>
<comment type="similarity">
    <text evidence="4 15">Belongs to the pyruvate kinase family.</text>
</comment>
<evidence type="ECO:0000256" key="13">
    <source>
        <dbReference type="ARBA" id="ARBA00023317"/>
    </source>
</evidence>
<evidence type="ECO:0000256" key="4">
    <source>
        <dbReference type="ARBA" id="ARBA00008663"/>
    </source>
</evidence>
<dbReference type="NCBIfam" id="NF004978">
    <property type="entry name" value="PRK06354.1"/>
    <property type="match status" value="1"/>
</dbReference>
<sequence length="414" mass="43986">MKRAKIVCTVGPASGDRGTLEKLAEAGMNVARINFSHGKPEEHAEVCRRVREISPRIAVMQDLQGPKIRVGEIEGGMELARDSVVILTSGDPAGRCGVVHVDYPKLAEEVRPGNDIFLADGIIHLTVDRIERGDVFCRVVHGGTITSRKGVNLPGVSISAPALTEKDREDLDFGLRLGVDYIALSFVRKPDEVAGLRKMIEAAGSDAKIVVKIEKREAIDDLEGILAATDAVMIARGDLGVEVPTEQVPVIQKEIIRKCLAAGKPVITATQMLESMTTSELPTRAEASDVANAVFDGSDALMLSAETATGKFPVETVSMMARIIETAEEYALGSTGGWFAESGLSMPVSAVDSDTDAVAAGAVKIATEVEAGAIVVLTHSGRTARLIARRRPAVPVIALTDQEHVVSQLALVWG</sequence>
<dbReference type="InterPro" id="IPR040442">
    <property type="entry name" value="Pyrv_kinase-like_dom_sf"/>
</dbReference>
<dbReference type="GO" id="GO:0030955">
    <property type="term" value="F:potassium ion binding"/>
    <property type="evidence" value="ECO:0007669"/>
    <property type="project" value="UniProtKB-UniRule"/>
</dbReference>
<evidence type="ECO:0000256" key="3">
    <source>
        <dbReference type="ARBA" id="ARBA00004997"/>
    </source>
</evidence>
<dbReference type="InterPro" id="IPR015795">
    <property type="entry name" value="Pyrv_Knase_C"/>
</dbReference>
<dbReference type="InterPro" id="IPR018209">
    <property type="entry name" value="Pyrv_Knase_AS"/>
</dbReference>
<dbReference type="SUPFAM" id="SSF50800">
    <property type="entry name" value="PK beta-barrel domain-like"/>
    <property type="match status" value="1"/>
</dbReference>
<dbReference type="NCBIfam" id="NF004491">
    <property type="entry name" value="PRK05826.1"/>
    <property type="match status" value="1"/>
</dbReference>
<comment type="cofactor">
    <cofactor evidence="1">
        <name>Mg(2+)</name>
        <dbReference type="ChEBI" id="CHEBI:18420"/>
    </cofactor>
</comment>
<keyword evidence="12 15" id="KW-0324">Glycolysis</keyword>
<dbReference type="FunFam" id="3.20.20.60:FF:000025">
    <property type="entry name" value="Pyruvate kinase"/>
    <property type="match status" value="1"/>
</dbReference>
<evidence type="ECO:0000259" key="16">
    <source>
        <dbReference type="Pfam" id="PF00224"/>
    </source>
</evidence>
<comment type="pathway">
    <text evidence="3 15">Carbohydrate degradation; glycolysis; pyruvate from D-glyceraldehyde 3-phosphate: step 5/5.</text>
</comment>
<evidence type="ECO:0000256" key="15">
    <source>
        <dbReference type="RuleBase" id="RU000504"/>
    </source>
</evidence>
<dbReference type="GO" id="GO:0005524">
    <property type="term" value="F:ATP binding"/>
    <property type="evidence" value="ECO:0007669"/>
    <property type="project" value="UniProtKB-KW"/>
</dbReference>
<dbReference type="SUPFAM" id="SSF51621">
    <property type="entry name" value="Phosphoenolpyruvate/pyruvate domain"/>
    <property type="match status" value="1"/>
</dbReference>
<feature type="domain" description="Pyruvate kinase C-terminal" evidence="17">
    <location>
        <begin position="356"/>
        <end position="414"/>
    </location>
</feature>
<feature type="domain" description="Pyruvate kinase barrel" evidence="16">
    <location>
        <begin position="1"/>
        <end position="317"/>
    </location>
</feature>
<accession>A0A7V2ATS7</accession>
<dbReference type="PRINTS" id="PR01050">
    <property type="entry name" value="PYRUVTKNASE"/>
</dbReference>
<dbReference type="Pfam" id="PF00224">
    <property type="entry name" value="PK"/>
    <property type="match status" value="1"/>
</dbReference>
<evidence type="ECO:0000256" key="5">
    <source>
        <dbReference type="ARBA" id="ARBA00012142"/>
    </source>
</evidence>
<dbReference type="SUPFAM" id="SSF52935">
    <property type="entry name" value="PK C-terminal domain-like"/>
    <property type="match status" value="1"/>
</dbReference>
<keyword evidence="6 15" id="KW-0808">Transferase</keyword>
<comment type="catalytic activity">
    <reaction evidence="15">
        <text>pyruvate + ATP = phosphoenolpyruvate + ADP + H(+)</text>
        <dbReference type="Rhea" id="RHEA:18157"/>
        <dbReference type="ChEBI" id="CHEBI:15361"/>
        <dbReference type="ChEBI" id="CHEBI:15378"/>
        <dbReference type="ChEBI" id="CHEBI:30616"/>
        <dbReference type="ChEBI" id="CHEBI:58702"/>
        <dbReference type="ChEBI" id="CHEBI:456216"/>
        <dbReference type="EC" id="2.7.1.40"/>
    </reaction>
</comment>
<evidence type="ECO:0000256" key="11">
    <source>
        <dbReference type="ARBA" id="ARBA00022842"/>
    </source>
</evidence>
<dbReference type="NCBIfam" id="TIGR01064">
    <property type="entry name" value="pyruv_kin"/>
    <property type="match status" value="1"/>
</dbReference>
<keyword evidence="13 18" id="KW-0670">Pyruvate</keyword>
<evidence type="ECO:0000256" key="1">
    <source>
        <dbReference type="ARBA" id="ARBA00001946"/>
    </source>
</evidence>
<evidence type="ECO:0000313" key="18">
    <source>
        <dbReference type="EMBL" id="HER43107.1"/>
    </source>
</evidence>
<keyword evidence="8" id="KW-0547">Nucleotide-binding</keyword>
<gene>
    <name evidence="18" type="primary">pyk</name>
    <name evidence="18" type="ORF">ENO08_01450</name>
</gene>
<evidence type="ECO:0000256" key="6">
    <source>
        <dbReference type="ARBA" id="ARBA00022679"/>
    </source>
</evidence>
<dbReference type="EMBL" id="DSEC01000102">
    <property type="protein sequence ID" value="HER43107.1"/>
    <property type="molecule type" value="Genomic_DNA"/>
</dbReference>
<dbReference type="Gene3D" id="2.40.33.10">
    <property type="entry name" value="PK beta-barrel domain-like"/>
    <property type="match status" value="1"/>
</dbReference>
<protein>
    <recommendedName>
        <fullName evidence="5 14">Pyruvate kinase</fullName>
        <ecNumber evidence="5 14">2.7.1.40</ecNumber>
    </recommendedName>
</protein>
<reference evidence="18" key="1">
    <citation type="journal article" date="2020" name="mSystems">
        <title>Genome- and Community-Level Interaction Insights into Carbon Utilization and Element Cycling Functions of Hydrothermarchaeota in Hydrothermal Sediment.</title>
        <authorList>
            <person name="Zhou Z."/>
            <person name="Liu Y."/>
            <person name="Xu W."/>
            <person name="Pan J."/>
            <person name="Luo Z.H."/>
            <person name="Li M."/>
        </authorList>
    </citation>
    <scope>NUCLEOTIDE SEQUENCE [LARGE SCALE GENOMIC DNA]</scope>
    <source>
        <strain evidence="18">SpSt-1233</strain>
    </source>
</reference>
<dbReference type="Pfam" id="PF02887">
    <property type="entry name" value="PK_C"/>
    <property type="match status" value="1"/>
</dbReference>
<dbReference type="GO" id="GO:0000287">
    <property type="term" value="F:magnesium ion binding"/>
    <property type="evidence" value="ECO:0007669"/>
    <property type="project" value="UniProtKB-UniRule"/>
</dbReference>
<evidence type="ECO:0000259" key="17">
    <source>
        <dbReference type="Pfam" id="PF02887"/>
    </source>
</evidence>
<name>A0A7V2ATS7_UNCEI</name>
<proteinExistence type="inferred from homology"/>
<dbReference type="PANTHER" id="PTHR11817">
    <property type="entry name" value="PYRUVATE KINASE"/>
    <property type="match status" value="1"/>
</dbReference>
<dbReference type="Proteomes" id="UP000886069">
    <property type="component" value="Unassembled WGS sequence"/>
</dbReference>
<dbReference type="UniPathway" id="UPA00109">
    <property type="reaction ID" value="UER00188"/>
</dbReference>
<evidence type="ECO:0000256" key="12">
    <source>
        <dbReference type="ARBA" id="ARBA00023152"/>
    </source>
</evidence>
<dbReference type="InterPro" id="IPR001697">
    <property type="entry name" value="Pyr_Knase"/>
</dbReference>
<organism evidence="18">
    <name type="scientific">Eiseniibacteriota bacterium</name>
    <dbReference type="NCBI Taxonomy" id="2212470"/>
    <lineage>
        <taxon>Bacteria</taxon>
        <taxon>Candidatus Eiseniibacteriota</taxon>
    </lineage>
</organism>
<dbReference type="PROSITE" id="PS00110">
    <property type="entry name" value="PYRUVATE_KINASE"/>
    <property type="match status" value="1"/>
</dbReference>
<dbReference type="AlphaFoldDB" id="A0A7V2ATS7"/>
<evidence type="ECO:0000256" key="9">
    <source>
        <dbReference type="ARBA" id="ARBA00022777"/>
    </source>
</evidence>
<dbReference type="InterPro" id="IPR015793">
    <property type="entry name" value="Pyrv_Knase_brl"/>
</dbReference>
<evidence type="ECO:0000256" key="7">
    <source>
        <dbReference type="ARBA" id="ARBA00022723"/>
    </source>
</evidence>
<feature type="non-terminal residue" evidence="18">
    <location>
        <position position="414"/>
    </location>
</feature>
<dbReference type="GO" id="GO:0016301">
    <property type="term" value="F:kinase activity"/>
    <property type="evidence" value="ECO:0007669"/>
    <property type="project" value="UniProtKB-KW"/>
</dbReference>
<comment type="caution">
    <text evidence="18">The sequence shown here is derived from an EMBL/GenBank/DDBJ whole genome shotgun (WGS) entry which is preliminary data.</text>
</comment>
<evidence type="ECO:0000256" key="8">
    <source>
        <dbReference type="ARBA" id="ARBA00022741"/>
    </source>
</evidence>
<evidence type="ECO:0000256" key="10">
    <source>
        <dbReference type="ARBA" id="ARBA00022840"/>
    </source>
</evidence>